<proteinExistence type="predicted"/>
<reference evidence="6" key="1">
    <citation type="submission" date="2020-01" db="EMBL/GenBank/DDBJ databases">
        <authorList>
            <person name="Mishra B."/>
        </authorList>
    </citation>
    <scope>NUCLEOTIDE SEQUENCE [LARGE SCALE GENOMIC DNA]</scope>
</reference>
<evidence type="ECO:0000256" key="4">
    <source>
        <dbReference type="ARBA" id="ARBA00023027"/>
    </source>
</evidence>
<sequence length="680" mass="76586">MDAFASSSSSQIRRYHVFPSFHGPDVRRGFLSHLHNEFARKGITTFKDQKMESGNTIGPELIKAIRESRVSIVMLSENYASSSWCLDELVEILKCKDALGQIVMTIFYDVDPSHIRKQEGHFGNAFKKTCKGKTDEMKLTWSKALIDVANIKGEHSLNWDNEAEMIKKIAADVSNKLNVTPSKDFDRMVGIKGHLRKAKSCFRQAQMIGIHGPAGIGKTTIARALFDQLSADFPLSFFMGNLKGSHSSIGIDDYDSKLSLQNHLLSNILNQKDIRIHHLGAVKEWLHDQRVLIVLDDVDDLEQLETLAKDPCWFGSGSRIIVTTKDKEILKAHGIEDIYHVDFPSEEEALEILCLSAFKQSSPRDGFRELANKVAELCGNLPLGWVSVLWVRLYMASYRHQKPQEIKLCPGNLVIQNCRRLVSLQGLPPSLWCLDATDCRALKTVFHTFHDPCASLNYRNCVQLDEEARRRIIQQWDYNYVCLPGKEVPMDFTHRVTGNSITIPMGLDGEGAFFSASSRFKACLLLSPVKGYPLFDVTCHLRNKEGLILNEVEYWISGLSPQFLTEHLLIFCGDLFQTDKCHELDVSMSEILFECSFRGNDDKIIECGVQILKEEGESSSSSSSSSEVDCYETGGSRNHYTGGDYEAEDGFKVSQDESMKSSDIQVVGVGLGIWVWGRRR</sequence>
<dbReference type="GO" id="GO:0006952">
    <property type="term" value="P:defense response"/>
    <property type="evidence" value="ECO:0007669"/>
    <property type="project" value="UniProtKB-KW"/>
</dbReference>
<dbReference type="GO" id="GO:0016787">
    <property type="term" value="F:hydrolase activity"/>
    <property type="evidence" value="ECO:0007669"/>
    <property type="project" value="UniProtKB-KW"/>
</dbReference>
<accession>A0A6D2IG18</accession>
<dbReference type="PRINTS" id="PR00364">
    <property type="entry name" value="DISEASERSIST"/>
</dbReference>
<dbReference type="InterPro" id="IPR000157">
    <property type="entry name" value="TIR_dom"/>
</dbReference>
<dbReference type="SMART" id="SM00382">
    <property type="entry name" value="AAA"/>
    <property type="match status" value="1"/>
</dbReference>
<name>A0A6D2IG18_9BRAS</name>
<keyword evidence="7" id="KW-1185">Reference proteome</keyword>
<keyword evidence="2" id="KW-0378">Hydrolase</keyword>
<dbReference type="PROSITE" id="PS50104">
    <property type="entry name" value="TIR"/>
    <property type="match status" value="1"/>
</dbReference>
<dbReference type="Pfam" id="PF01582">
    <property type="entry name" value="TIR"/>
    <property type="match status" value="1"/>
</dbReference>
<keyword evidence="1" id="KW-0677">Repeat</keyword>
<organism evidence="6 7">
    <name type="scientific">Microthlaspi erraticum</name>
    <dbReference type="NCBI Taxonomy" id="1685480"/>
    <lineage>
        <taxon>Eukaryota</taxon>
        <taxon>Viridiplantae</taxon>
        <taxon>Streptophyta</taxon>
        <taxon>Embryophyta</taxon>
        <taxon>Tracheophyta</taxon>
        <taxon>Spermatophyta</taxon>
        <taxon>Magnoliopsida</taxon>
        <taxon>eudicotyledons</taxon>
        <taxon>Gunneridae</taxon>
        <taxon>Pentapetalae</taxon>
        <taxon>rosids</taxon>
        <taxon>malvids</taxon>
        <taxon>Brassicales</taxon>
        <taxon>Brassicaceae</taxon>
        <taxon>Coluteocarpeae</taxon>
        <taxon>Microthlaspi</taxon>
    </lineage>
</organism>
<dbReference type="Pfam" id="PF00931">
    <property type="entry name" value="NB-ARC"/>
    <property type="match status" value="1"/>
</dbReference>
<evidence type="ECO:0000256" key="2">
    <source>
        <dbReference type="ARBA" id="ARBA00022801"/>
    </source>
</evidence>
<dbReference type="GO" id="GO:0007165">
    <property type="term" value="P:signal transduction"/>
    <property type="evidence" value="ECO:0007669"/>
    <property type="project" value="InterPro"/>
</dbReference>
<evidence type="ECO:0000313" key="7">
    <source>
        <dbReference type="Proteomes" id="UP000467841"/>
    </source>
</evidence>
<dbReference type="FunFam" id="3.40.50.10140:FF:000007">
    <property type="entry name" value="Disease resistance protein (TIR-NBS-LRR class)"/>
    <property type="match status" value="1"/>
</dbReference>
<dbReference type="FunFam" id="3.40.50.300:FF:001002">
    <property type="entry name" value="Disease resistance protein (TIR-NBS-LRR class)"/>
    <property type="match status" value="1"/>
</dbReference>
<dbReference type="PANTHER" id="PTHR11017:SF542">
    <property type="entry name" value="DISEASE RESISTANCE PROTEIN (TIR-NBS-LRR CLASS) FAMILY"/>
    <property type="match status" value="1"/>
</dbReference>
<dbReference type="EMBL" id="CACVBM020000843">
    <property type="protein sequence ID" value="CAA7023946.1"/>
    <property type="molecule type" value="Genomic_DNA"/>
</dbReference>
<evidence type="ECO:0000256" key="1">
    <source>
        <dbReference type="ARBA" id="ARBA00022737"/>
    </source>
</evidence>
<dbReference type="SMART" id="SM00255">
    <property type="entry name" value="TIR"/>
    <property type="match status" value="1"/>
</dbReference>
<evidence type="ECO:0000313" key="6">
    <source>
        <dbReference type="EMBL" id="CAA7023946.1"/>
    </source>
</evidence>
<dbReference type="SUPFAM" id="SSF52540">
    <property type="entry name" value="P-loop containing nucleoside triphosphate hydrolases"/>
    <property type="match status" value="1"/>
</dbReference>
<comment type="caution">
    <text evidence="6">The sequence shown here is derived from an EMBL/GenBank/DDBJ whole genome shotgun (WGS) entry which is preliminary data.</text>
</comment>
<gene>
    <name evidence="6" type="ORF">MERR_LOCUS11181</name>
</gene>
<dbReference type="Proteomes" id="UP000467841">
    <property type="component" value="Unassembled WGS sequence"/>
</dbReference>
<dbReference type="Gene3D" id="3.40.50.10140">
    <property type="entry name" value="Toll/interleukin-1 receptor homology (TIR) domain"/>
    <property type="match status" value="1"/>
</dbReference>
<dbReference type="InterPro" id="IPR003593">
    <property type="entry name" value="AAA+_ATPase"/>
</dbReference>
<protein>
    <recommendedName>
        <fullName evidence="5">TIR domain-containing protein</fullName>
    </recommendedName>
</protein>
<dbReference type="InterPro" id="IPR035897">
    <property type="entry name" value="Toll_tir_struct_dom_sf"/>
</dbReference>
<dbReference type="AlphaFoldDB" id="A0A6D2IG18"/>
<dbReference type="GO" id="GO:0043531">
    <property type="term" value="F:ADP binding"/>
    <property type="evidence" value="ECO:0007669"/>
    <property type="project" value="InterPro"/>
</dbReference>
<feature type="domain" description="TIR" evidence="5">
    <location>
        <begin position="13"/>
        <end position="177"/>
    </location>
</feature>
<dbReference type="InterPro" id="IPR044974">
    <property type="entry name" value="Disease_R_plants"/>
</dbReference>
<dbReference type="OrthoDB" id="1034734at2759"/>
<dbReference type="InterPro" id="IPR002182">
    <property type="entry name" value="NB-ARC"/>
</dbReference>
<dbReference type="SUPFAM" id="SSF52200">
    <property type="entry name" value="Toll/Interleukin receptor TIR domain"/>
    <property type="match status" value="1"/>
</dbReference>
<dbReference type="Gene3D" id="3.40.50.300">
    <property type="entry name" value="P-loop containing nucleotide triphosphate hydrolases"/>
    <property type="match status" value="1"/>
</dbReference>
<keyword evidence="3" id="KW-0611">Plant defense</keyword>
<dbReference type="InterPro" id="IPR027417">
    <property type="entry name" value="P-loop_NTPase"/>
</dbReference>
<evidence type="ECO:0000259" key="5">
    <source>
        <dbReference type="PROSITE" id="PS50104"/>
    </source>
</evidence>
<evidence type="ECO:0000256" key="3">
    <source>
        <dbReference type="ARBA" id="ARBA00022821"/>
    </source>
</evidence>
<keyword evidence="4" id="KW-0520">NAD</keyword>
<dbReference type="PANTHER" id="PTHR11017">
    <property type="entry name" value="LEUCINE-RICH REPEAT-CONTAINING PROTEIN"/>
    <property type="match status" value="1"/>
</dbReference>